<dbReference type="GeneID" id="14877037"/>
<dbReference type="RefSeq" id="XP_004363132.1">
    <property type="nucleotide sequence ID" value="XM_004363075.1"/>
</dbReference>
<proteinExistence type="predicted"/>
<organism evidence="1 2">
    <name type="scientific">Cavenderia fasciculata</name>
    <name type="common">Slime mold</name>
    <name type="synonym">Dictyostelium fasciculatum</name>
    <dbReference type="NCBI Taxonomy" id="261658"/>
    <lineage>
        <taxon>Eukaryota</taxon>
        <taxon>Amoebozoa</taxon>
        <taxon>Evosea</taxon>
        <taxon>Eumycetozoa</taxon>
        <taxon>Dictyostelia</taxon>
        <taxon>Acytosteliales</taxon>
        <taxon>Cavenderiaceae</taxon>
        <taxon>Cavenderia</taxon>
    </lineage>
</organism>
<sequence>MRHTIKVNWDKTFESCNRWHLVMSQTDEKEINTITESNSNFSPSILLQLQPSYSVQES</sequence>
<dbReference type="EMBL" id="GL883006">
    <property type="protein sequence ID" value="EGG25281.1"/>
    <property type="molecule type" value="Genomic_DNA"/>
</dbReference>
<evidence type="ECO:0000313" key="2">
    <source>
        <dbReference type="Proteomes" id="UP000007797"/>
    </source>
</evidence>
<name>F4PHU7_CACFS</name>
<keyword evidence="2" id="KW-1185">Reference proteome</keyword>
<accession>F4PHU7</accession>
<protein>
    <submittedName>
        <fullName evidence="1">Uncharacterized protein</fullName>
    </submittedName>
</protein>
<dbReference type="AlphaFoldDB" id="F4PHU7"/>
<gene>
    <name evidence="1" type="ORF">DFA_03529</name>
</gene>
<reference evidence="2" key="1">
    <citation type="journal article" date="2011" name="Genome Res.">
        <title>Phylogeny-wide analysis of social amoeba genomes highlights ancient origins for complex intercellular communication.</title>
        <authorList>
            <person name="Heidel A.J."/>
            <person name="Lawal H.M."/>
            <person name="Felder M."/>
            <person name="Schilde C."/>
            <person name="Helps N.R."/>
            <person name="Tunggal B."/>
            <person name="Rivero F."/>
            <person name="John U."/>
            <person name="Schleicher M."/>
            <person name="Eichinger L."/>
            <person name="Platzer M."/>
            <person name="Noegel A.A."/>
            <person name="Schaap P."/>
            <person name="Gloeckner G."/>
        </authorList>
    </citation>
    <scope>NUCLEOTIDE SEQUENCE [LARGE SCALE GENOMIC DNA]</scope>
    <source>
        <strain evidence="2">SH3</strain>
    </source>
</reference>
<evidence type="ECO:0000313" key="1">
    <source>
        <dbReference type="EMBL" id="EGG25281.1"/>
    </source>
</evidence>
<dbReference type="Proteomes" id="UP000007797">
    <property type="component" value="Unassembled WGS sequence"/>
</dbReference>
<dbReference type="KEGG" id="dfa:DFA_03529"/>